<dbReference type="FunFam" id="3.30.200.20:FF:000537">
    <property type="entry name" value="Non-specific serine/threonine protein kinase"/>
    <property type="match status" value="1"/>
</dbReference>
<dbReference type="EMBL" id="CAJJDM010000123">
    <property type="protein sequence ID" value="CAD8103152.1"/>
    <property type="molecule type" value="Genomic_DNA"/>
</dbReference>
<evidence type="ECO:0000256" key="3">
    <source>
        <dbReference type="ARBA" id="ARBA00022679"/>
    </source>
</evidence>
<dbReference type="PANTHER" id="PTHR24351">
    <property type="entry name" value="RIBOSOMAL PROTEIN S6 KINASE"/>
    <property type="match status" value="1"/>
</dbReference>
<dbReference type="CDD" id="cd05123">
    <property type="entry name" value="STKc_AGC"/>
    <property type="match status" value="1"/>
</dbReference>
<dbReference type="PROSITE" id="PS00107">
    <property type="entry name" value="PROTEIN_KINASE_ATP"/>
    <property type="match status" value="1"/>
</dbReference>
<accession>A0A8S1PIQ1</accession>
<keyword evidence="4 7" id="KW-0547">Nucleotide-binding</keyword>
<dbReference type="Pfam" id="PF00069">
    <property type="entry name" value="Pkinase"/>
    <property type="match status" value="1"/>
</dbReference>
<dbReference type="OMA" id="TIRASNQ"/>
<name>A0A8S1PIQ1_PARPR</name>
<gene>
    <name evidence="12" type="ORF">PPRIM_AZ9-3.1.T1200061</name>
</gene>
<evidence type="ECO:0000259" key="10">
    <source>
        <dbReference type="PROSITE" id="PS50011"/>
    </source>
</evidence>
<evidence type="ECO:0000313" key="12">
    <source>
        <dbReference type="EMBL" id="CAD8103152.1"/>
    </source>
</evidence>
<evidence type="ECO:0000256" key="7">
    <source>
        <dbReference type="PROSITE-ProRule" id="PRU10141"/>
    </source>
</evidence>
<keyword evidence="3" id="KW-0808">Transferase</keyword>
<dbReference type="PROSITE" id="PS00108">
    <property type="entry name" value="PROTEIN_KINASE_ST"/>
    <property type="match status" value="1"/>
</dbReference>
<feature type="region of interest" description="Disordered" evidence="9">
    <location>
        <begin position="1"/>
        <end position="20"/>
    </location>
</feature>
<evidence type="ECO:0000256" key="2">
    <source>
        <dbReference type="ARBA" id="ARBA00022553"/>
    </source>
</evidence>
<dbReference type="PROSITE" id="PS50011">
    <property type="entry name" value="PROTEIN_KINASE_DOM"/>
    <property type="match status" value="1"/>
</dbReference>
<keyword evidence="2" id="KW-0597">Phosphoprotein</keyword>
<dbReference type="SMART" id="SM00220">
    <property type="entry name" value="S_TKc"/>
    <property type="match status" value="1"/>
</dbReference>
<dbReference type="Proteomes" id="UP000688137">
    <property type="component" value="Unassembled WGS sequence"/>
</dbReference>
<feature type="binding site" evidence="7">
    <location>
        <position position="77"/>
    </location>
    <ligand>
        <name>ATP</name>
        <dbReference type="ChEBI" id="CHEBI:30616"/>
    </ligand>
</feature>
<dbReference type="InterPro" id="IPR000719">
    <property type="entry name" value="Prot_kinase_dom"/>
</dbReference>
<evidence type="ECO:0000256" key="9">
    <source>
        <dbReference type="SAM" id="MobiDB-lite"/>
    </source>
</evidence>
<keyword evidence="13" id="KW-1185">Reference proteome</keyword>
<evidence type="ECO:0000256" key="5">
    <source>
        <dbReference type="ARBA" id="ARBA00022777"/>
    </source>
</evidence>
<dbReference type="SMART" id="SM00133">
    <property type="entry name" value="S_TK_X"/>
    <property type="match status" value="1"/>
</dbReference>
<feature type="domain" description="Protein kinase" evidence="10">
    <location>
        <begin position="48"/>
        <end position="303"/>
    </location>
</feature>
<dbReference type="InterPro" id="IPR045270">
    <property type="entry name" value="STKc_AGC"/>
</dbReference>
<keyword evidence="6 7" id="KW-0067">ATP-binding</keyword>
<dbReference type="GO" id="GO:0005524">
    <property type="term" value="F:ATP binding"/>
    <property type="evidence" value="ECO:0007669"/>
    <property type="project" value="UniProtKB-UniRule"/>
</dbReference>
<organism evidence="12 13">
    <name type="scientific">Paramecium primaurelia</name>
    <dbReference type="NCBI Taxonomy" id="5886"/>
    <lineage>
        <taxon>Eukaryota</taxon>
        <taxon>Sar</taxon>
        <taxon>Alveolata</taxon>
        <taxon>Ciliophora</taxon>
        <taxon>Intramacronucleata</taxon>
        <taxon>Oligohymenophorea</taxon>
        <taxon>Peniculida</taxon>
        <taxon>Parameciidae</taxon>
        <taxon>Paramecium</taxon>
    </lineage>
</organism>
<evidence type="ECO:0000313" key="13">
    <source>
        <dbReference type="Proteomes" id="UP000688137"/>
    </source>
</evidence>
<evidence type="ECO:0000256" key="1">
    <source>
        <dbReference type="ARBA" id="ARBA00022527"/>
    </source>
</evidence>
<dbReference type="GO" id="GO:0004674">
    <property type="term" value="F:protein serine/threonine kinase activity"/>
    <property type="evidence" value="ECO:0007669"/>
    <property type="project" value="UniProtKB-KW"/>
</dbReference>
<dbReference type="PROSITE" id="PS51285">
    <property type="entry name" value="AGC_KINASE_CTER"/>
    <property type="match status" value="1"/>
</dbReference>
<protein>
    <submittedName>
        <fullName evidence="12">Uncharacterized protein</fullName>
    </submittedName>
</protein>
<feature type="domain" description="AGC-kinase C-terminal" evidence="11">
    <location>
        <begin position="304"/>
        <end position="371"/>
    </location>
</feature>
<evidence type="ECO:0000256" key="8">
    <source>
        <dbReference type="RuleBase" id="RU000304"/>
    </source>
</evidence>
<evidence type="ECO:0000256" key="4">
    <source>
        <dbReference type="ARBA" id="ARBA00022741"/>
    </source>
</evidence>
<comment type="similarity">
    <text evidence="8">Belongs to the protein kinase superfamily.</text>
</comment>
<comment type="caution">
    <text evidence="12">The sequence shown here is derived from an EMBL/GenBank/DDBJ whole genome shotgun (WGS) entry which is preliminary data.</text>
</comment>
<reference evidence="12" key="1">
    <citation type="submission" date="2021-01" db="EMBL/GenBank/DDBJ databases">
        <authorList>
            <consortium name="Genoscope - CEA"/>
            <person name="William W."/>
        </authorList>
    </citation>
    <scope>NUCLEOTIDE SEQUENCE</scope>
</reference>
<sequence>MGLCLSKQESEQHTTLSQEKFQQEDELNGMQVEQIRLSDEEKVSLKDFEFLKVLGRGGYGKVVLVNHKSQSKLYAMKILRKDLIQQMNSRIYMETERNILALVKCPFIVNLYYAFQTKQKLYFVIDFMIGGELFYHLKRIGKMEESWAKFYCAEIILALEYLHNQNIIYRDLKPENILLDQEGHIKITDFGLCKEDIKEGDFTTTICGTYDYMAPEIYLKKGHNQSADWYSLGILLYVMLQGIPPFYSQNKRQMIRSRLERQIEIKTPISEEATDLIKQLLKNNPKDRLGSDGSNEVKSHPFFNGIDWNDLMDKKVAPPFKPKLFGDRDLRNFDVTFTQEVVQDTPMQSMIQEDNYDKFSYQEPELFVTMNEGFSLIK</sequence>
<dbReference type="InterPro" id="IPR000961">
    <property type="entry name" value="AGC-kinase_C"/>
</dbReference>
<dbReference type="InterPro" id="IPR008271">
    <property type="entry name" value="Ser/Thr_kinase_AS"/>
</dbReference>
<dbReference type="FunFam" id="1.10.510.10:FF:000048">
    <property type="entry name" value="Protein kinase C"/>
    <property type="match status" value="1"/>
</dbReference>
<dbReference type="InterPro" id="IPR017441">
    <property type="entry name" value="Protein_kinase_ATP_BS"/>
</dbReference>
<keyword evidence="5" id="KW-0418">Kinase</keyword>
<proteinExistence type="inferred from homology"/>
<evidence type="ECO:0000259" key="11">
    <source>
        <dbReference type="PROSITE" id="PS51285"/>
    </source>
</evidence>
<dbReference type="AlphaFoldDB" id="A0A8S1PIQ1"/>
<keyword evidence="1 8" id="KW-0723">Serine/threonine-protein kinase</keyword>
<evidence type="ECO:0000256" key="6">
    <source>
        <dbReference type="ARBA" id="ARBA00022840"/>
    </source>
</evidence>